<feature type="binding site" evidence="14">
    <location>
        <position position="772"/>
    </location>
    <ligand>
        <name>ATP</name>
        <dbReference type="ChEBI" id="CHEBI:30616"/>
    </ligand>
</feature>
<dbReference type="EC" id="7.6.2.1" evidence="16"/>
<dbReference type="AlphaFoldDB" id="A0A4W5NSL8"/>
<reference evidence="21" key="1">
    <citation type="submission" date="2018-06" db="EMBL/GenBank/DDBJ databases">
        <title>Genome assembly of Danube salmon.</title>
        <authorList>
            <person name="Macqueen D.J."/>
            <person name="Gundappa M.K."/>
        </authorList>
    </citation>
    <scope>NUCLEOTIDE SEQUENCE [LARGE SCALE GENOMIC DNA]</scope>
</reference>
<keyword evidence="8 15" id="KW-0460">Magnesium</keyword>
<feature type="transmembrane region" description="Helical" evidence="16">
    <location>
        <begin position="253"/>
        <end position="276"/>
    </location>
</feature>
<keyword evidence="4 16" id="KW-0812">Transmembrane</keyword>
<organism evidence="20 21">
    <name type="scientific">Hucho hucho</name>
    <name type="common">huchen</name>
    <dbReference type="NCBI Taxonomy" id="62062"/>
    <lineage>
        <taxon>Eukaryota</taxon>
        <taxon>Metazoa</taxon>
        <taxon>Chordata</taxon>
        <taxon>Craniata</taxon>
        <taxon>Vertebrata</taxon>
        <taxon>Euteleostomi</taxon>
        <taxon>Actinopterygii</taxon>
        <taxon>Neopterygii</taxon>
        <taxon>Teleostei</taxon>
        <taxon>Protacanthopterygii</taxon>
        <taxon>Salmoniformes</taxon>
        <taxon>Salmonidae</taxon>
        <taxon>Salmoninae</taxon>
        <taxon>Hucho</taxon>
    </lineage>
</organism>
<feature type="domain" description="P-type ATPase N-terminal" evidence="18">
    <location>
        <begin position="37"/>
        <end position="91"/>
    </location>
</feature>
<dbReference type="InterPro" id="IPR006539">
    <property type="entry name" value="P-type_ATPase_IV"/>
</dbReference>
<feature type="transmembrane region" description="Helical" evidence="16">
    <location>
        <begin position="307"/>
        <end position="326"/>
    </location>
</feature>
<dbReference type="GO" id="GO:0005886">
    <property type="term" value="C:plasma membrane"/>
    <property type="evidence" value="ECO:0007669"/>
    <property type="project" value="TreeGrafter"/>
</dbReference>
<feature type="binding site" evidence="14">
    <location>
        <position position="372"/>
    </location>
    <ligand>
        <name>ATP</name>
        <dbReference type="ChEBI" id="CHEBI:30616"/>
    </ligand>
</feature>
<comment type="similarity">
    <text evidence="3 16">Belongs to the cation transport ATPase (P-type) (TC 3.A.3) family. Type IV subfamily.</text>
</comment>
<dbReference type="NCBIfam" id="TIGR01652">
    <property type="entry name" value="ATPase-Plipid"/>
    <property type="match status" value="1"/>
</dbReference>
<evidence type="ECO:0000256" key="1">
    <source>
        <dbReference type="ARBA" id="ARBA00001946"/>
    </source>
</evidence>
<comment type="catalytic activity">
    <reaction evidence="12 16">
        <text>ATP + H2O + phospholipidSide 1 = ADP + phosphate + phospholipidSide 2.</text>
        <dbReference type="EC" id="7.6.2.1"/>
    </reaction>
</comment>
<evidence type="ECO:0000259" key="18">
    <source>
        <dbReference type="Pfam" id="PF16209"/>
    </source>
</evidence>
<dbReference type="GO" id="GO:0005524">
    <property type="term" value="F:ATP binding"/>
    <property type="evidence" value="ECO:0007669"/>
    <property type="project" value="UniProtKB-UniRule"/>
</dbReference>
<dbReference type="GO" id="GO:0045332">
    <property type="term" value="P:phospholipid translocation"/>
    <property type="evidence" value="ECO:0007669"/>
    <property type="project" value="TreeGrafter"/>
</dbReference>
<feature type="binding site" evidence="15">
    <location>
        <position position="372"/>
    </location>
    <ligand>
        <name>Mg(2+)</name>
        <dbReference type="ChEBI" id="CHEBI:18420"/>
    </ligand>
</feature>
<evidence type="ECO:0000256" key="10">
    <source>
        <dbReference type="ARBA" id="ARBA00022989"/>
    </source>
</evidence>
<dbReference type="Gene3D" id="3.40.1110.10">
    <property type="entry name" value="Calcium-transporting ATPase, cytoplasmic domain N"/>
    <property type="match status" value="1"/>
</dbReference>
<keyword evidence="11 16" id="KW-0472">Membrane</keyword>
<dbReference type="SFLD" id="SFLDS00003">
    <property type="entry name" value="Haloacid_Dehalogenase"/>
    <property type="match status" value="1"/>
</dbReference>
<dbReference type="InterPro" id="IPR001757">
    <property type="entry name" value="P_typ_ATPase"/>
</dbReference>
<evidence type="ECO:0000256" key="4">
    <source>
        <dbReference type="ARBA" id="ARBA00022692"/>
    </source>
</evidence>
<dbReference type="SUPFAM" id="SSF56784">
    <property type="entry name" value="HAD-like"/>
    <property type="match status" value="1"/>
</dbReference>
<comment type="subcellular location">
    <subcellularLocation>
        <location evidence="2 16">Membrane</location>
        <topology evidence="2 16">Multi-pass membrane protein</topology>
    </subcellularLocation>
</comment>
<dbReference type="Ensembl" id="ENSHHUT00000054136.1">
    <property type="protein sequence ID" value="ENSHHUP00000052295.1"/>
    <property type="gene ID" value="ENSHHUG00000030910.1"/>
</dbReference>
<evidence type="ECO:0000256" key="15">
    <source>
        <dbReference type="PIRSR" id="PIRSR606539-3"/>
    </source>
</evidence>
<dbReference type="InterPro" id="IPR023298">
    <property type="entry name" value="ATPase_P-typ_TM_dom_sf"/>
</dbReference>
<evidence type="ECO:0000256" key="5">
    <source>
        <dbReference type="ARBA" id="ARBA00022723"/>
    </source>
</evidence>
<feature type="binding site" evidence="14">
    <location>
        <position position="748"/>
    </location>
    <ligand>
        <name>ATP</name>
        <dbReference type="ChEBI" id="CHEBI:30616"/>
    </ligand>
</feature>
<dbReference type="Gene3D" id="3.40.50.1000">
    <property type="entry name" value="HAD superfamily/HAD-like"/>
    <property type="match status" value="1"/>
</dbReference>
<feature type="binding site" evidence="14">
    <location>
        <position position="543"/>
    </location>
    <ligand>
        <name>ATP</name>
        <dbReference type="ChEBI" id="CHEBI:30616"/>
    </ligand>
</feature>
<feature type="transmembrane region" description="Helical" evidence="16">
    <location>
        <begin position="1008"/>
        <end position="1033"/>
    </location>
</feature>
<keyword evidence="21" id="KW-1185">Reference proteome</keyword>
<proteinExistence type="inferred from homology"/>
<feature type="binding site" evidence="14">
    <location>
        <position position="642"/>
    </location>
    <ligand>
        <name>ATP</name>
        <dbReference type="ChEBI" id="CHEBI:30616"/>
    </ligand>
</feature>
<dbReference type="SUPFAM" id="SSF81665">
    <property type="entry name" value="Calcium ATPase, transmembrane domain M"/>
    <property type="match status" value="1"/>
</dbReference>
<feature type="binding site" evidence="14">
    <location>
        <position position="374"/>
    </location>
    <ligand>
        <name>ATP</name>
        <dbReference type="ChEBI" id="CHEBI:30616"/>
    </ligand>
</feature>
<dbReference type="GO" id="GO:0140326">
    <property type="term" value="F:ATPase-coupled intramembrane lipid transporter activity"/>
    <property type="evidence" value="ECO:0007669"/>
    <property type="project" value="UniProtKB-EC"/>
</dbReference>
<dbReference type="InterPro" id="IPR023214">
    <property type="entry name" value="HAD_sf"/>
</dbReference>
<keyword evidence="7 14" id="KW-0067">ATP-binding</keyword>
<feature type="binding site" evidence="14">
    <location>
        <position position="562"/>
    </location>
    <ligand>
        <name>ATP</name>
        <dbReference type="ChEBI" id="CHEBI:30616"/>
    </ligand>
</feature>
<reference evidence="20" key="2">
    <citation type="submission" date="2025-08" db="UniProtKB">
        <authorList>
            <consortium name="Ensembl"/>
        </authorList>
    </citation>
    <scope>IDENTIFICATION</scope>
</reference>
<dbReference type="InterPro" id="IPR032631">
    <property type="entry name" value="P-type_ATPase_N"/>
</dbReference>
<feature type="transmembrane region" description="Helical" evidence="16">
    <location>
        <begin position="811"/>
        <end position="832"/>
    </location>
</feature>
<dbReference type="InterPro" id="IPR018303">
    <property type="entry name" value="ATPase_P-typ_P_site"/>
</dbReference>
<keyword evidence="10 16" id="KW-1133">Transmembrane helix</keyword>
<feature type="region of interest" description="Disordered" evidence="17">
    <location>
        <begin position="1083"/>
        <end position="1102"/>
    </location>
</feature>
<dbReference type="FunFam" id="3.40.50.1000:FF:000034">
    <property type="entry name" value="Phospholipid-transporting ATPase"/>
    <property type="match status" value="1"/>
</dbReference>
<dbReference type="SFLD" id="SFLDF00027">
    <property type="entry name" value="p-type_atpase"/>
    <property type="match status" value="1"/>
</dbReference>
<feature type="binding site" evidence="14">
    <location>
        <position position="644"/>
    </location>
    <ligand>
        <name>ATP</name>
        <dbReference type="ChEBI" id="CHEBI:30616"/>
    </ligand>
</feature>
<keyword evidence="9 16" id="KW-1278">Translocase</keyword>
<evidence type="ECO:0000256" key="3">
    <source>
        <dbReference type="ARBA" id="ARBA00008109"/>
    </source>
</evidence>
<feature type="transmembrane region" description="Helical" evidence="16">
    <location>
        <begin position="978"/>
        <end position="1002"/>
    </location>
</feature>
<dbReference type="Pfam" id="PF16209">
    <property type="entry name" value="PhoLip_ATPase_N"/>
    <property type="match status" value="1"/>
</dbReference>
<evidence type="ECO:0000256" key="11">
    <source>
        <dbReference type="ARBA" id="ARBA00023136"/>
    </source>
</evidence>
<dbReference type="InterPro" id="IPR044492">
    <property type="entry name" value="P_typ_ATPase_HD_dom"/>
</dbReference>
<feature type="binding site" evidence="14">
    <location>
        <position position="773"/>
    </location>
    <ligand>
        <name>ATP</name>
        <dbReference type="ChEBI" id="CHEBI:30616"/>
    </ligand>
</feature>
<evidence type="ECO:0000256" key="9">
    <source>
        <dbReference type="ARBA" id="ARBA00022967"/>
    </source>
</evidence>
<comment type="cofactor">
    <cofactor evidence="1 15">
        <name>Mg(2+)</name>
        <dbReference type="ChEBI" id="CHEBI:18420"/>
    </cofactor>
</comment>
<feature type="binding site" evidence="14">
    <location>
        <position position="520"/>
    </location>
    <ligand>
        <name>ATP</name>
        <dbReference type="ChEBI" id="CHEBI:30616"/>
    </ligand>
</feature>
<dbReference type="SFLD" id="SFLDG00002">
    <property type="entry name" value="C1.7:_P-type_atpase_like"/>
    <property type="match status" value="1"/>
</dbReference>
<dbReference type="PROSITE" id="PS00154">
    <property type="entry name" value="ATPASE_E1_E2"/>
    <property type="match status" value="1"/>
</dbReference>
<dbReference type="Proteomes" id="UP000314982">
    <property type="component" value="Unassembled WGS sequence"/>
</dbReference>
<feature type="transmembrane region" description="Helical" evidence="16">
    <location>
        <begin position="909"/>
        <end position="931"/>
    </location>
</feature>
<evidence type="ECO:0000256" key="14">
    <source>
        <dbReference type="PIRSR" id="PIRSR606539-2"/>
    </source>
</evidence>
<dbReference type="GO" id="GO:0016887">
    <property type="term" value="F:ATP hydrolysis activity"/>
    <property type="evidence" value="ECO:0007669"/>
    <property type="project" value="InterPro"/>
</dbReference>
<evidence type="ECO:0000256" key="12">
    <source>
        <dbReference type="ARBA" id="ARBA00034036"/>
    </source>
</evidence>
<evidence type="ECO:0000313" key="21">
    <source>
        <dbReference type="Proteomes" id="UP000314982"/>
    </source>
</evidence>
<keyword evidence="5 15" id="KW-0479">Metal-binding</keyword>
<feature type="binding site" evidence="14">
    <location>
        <position position="643"/>
    </location>
    <ligand>
        <name>ATP</name>
        <dbReference type="ChEBI" id="CHEBI:30616"/>
    </ligand>
</feature>
<keyword evidence="6 14" id="KW-0547">Nucleotide-binding</keyword>
<feature type="transmembrane region" description="Helical" evidence="16">
    <location>
        <begin position="859"/>
        <end position="879"/>
    </location>
</feature>
<dbReference type="GO" id="GO:0000287">
    <property type="term" value="F:magnesium ion binding"/>
    <property type="evidence" value="ECO:0007669"/>
    <property type="project" value="UniProtKB-UniRule"/>
</dbReference>
<dbReference type="PRINTS" id="PR00119">
    <property type="entry name" value="CATATPASE"/>
</dbReference>
<feature type="transmembrane region" description="Helical" evidence="16">
    <location>
        <begin position="943"/>
        <end position="966"/>
    </location>
</feature>
<dbReference type="Pfam" id="PF16212">
    <property type="entry name" value="PhoLip_ATPase_C"/>
    <property type="match status" value="1"/>
</dbReference>
<protein>
    <recommendedName>
        <fullName evidence="16">Phospholipid-transporting ATPase</fullName>
        <ecNumber evidence="16">7.6.2.1</ecNumber>
    </recommendedName>
</protein>
<evidence type="ECO:0000256" key="7">
    <source>
        <dbReference type="ARBA" id="ARBA00022840"/>
    </source>
</evidence>
<dbReference type="InterPro" id="IPR036412">
    <property type="entry name" value="HAD-like_sf"/>
</dbReference>
<evidence type="ECO:0000256" key="16">
    <source>
        <dbReference type="RuleBase" id="RU362033"/>
    </source>
</evidence>
<feature type="binding site" evidence="14">
    <location>
        <position position="465"/>
    </location>
    <ligand>
        <name>ATP</name>
        <dbReference type="ChEBI" id="CHEBI:30616"/>
    </ligand>
</feature>
<dbReference type="PANTHER" id="PTHR24092">
    <property type="entry name" value="PROBABLE PHOSPHOLIPID-TRANSPORTING ATPASE"/>
    <property type="match status" value="1"/>
</dbReference>
<evidence type="ECO:0000256" key="13">
    <source>
        <dbReference type="PIRSR" id="PIRSR606539-1"/>
    </source>
</evidence>
<feature type="active site" description="4-aspartylphosphate intermediate" evidence="13">
    <location>
        <position position="372"/>
    </location>
</feature>
<reference evidence="20" key="3">
    <citation type="submission" date="2025-09" db="UniProtKB">
        <authorList>
            <consortium name="Ensembl"/>
        </authorList>
    </citation>
    <scope>IDENTIFICATION</scope>
</reference>
<name>A0A4W5NSL8_9TELE</name>
<dbReference type="GO" id="GO:0055037">
    <property type="term" value="C:recycling endosome"/>
    <property type="evidence" value="ECO:0007669"/>
    <property type="project" value="TreeGrafter"/>
</dbReference>
<evidence type="ECO:0000256" key="6">
    <source>
        <dbReference type="ARBA" id="ARBA00022741"/>
    </source>
</evidence>
<feature type="binding site" evidence="14">
    <location>
        <position position="373"/>
    </location>
    <ligand>
        <name>ATP</name>
        <dbReference type="ChEBI" id="CHEBI:30616"/>
    </ligand>
</feature>
<dbReference type="InterPro" id="IPR032630">
    <property type="entry name" value="P_typ_ATPase_c"/>
</dbReference>
<evidence type="ECO:0000256" key="17">
    <source>
        <dbReference type="SAM" id="MobiDB-lite"/>
    </source>
</evidence>
<feature type="domain" description="P-type ATPase C-terminal" evidence="19">
    <location>
        <begin position="795"/>
        <end position="1048"/>
    </location>
</feature>
<feature type="transmembrane region" description="Helical" evidence="16">
    <location>
        <begin position="67"/>
        <end position="82"/>
    </location>
</feature>
<sequence length="1102" mass="127035">MLLRWIRQQLGFDPPHQSDTRTVYIANCFPQHGHYVPQRFADNRIISSKYTVWNFVPKNLFEQFRRIANFYFLIIFLVQLMIDTPTSPVTSGLPLFFVITVTAIKQGYEDWLRHKADNEVNGAPVFVVRSGSLVQTRSKNIRVSHLPVIMTNLTHGCHTNGYISYNSHFWLVLCTTVLKISHCFHLLVKEKLLCCICFIRPLGPENLLLRGARLKNTKEIYGVAVYTGMESKMALNYKCKSQKRSAVEKSMNTFLLIYLGILLFEAILSTILKYAWQADNKWDEPFYNQQTEQERNSSQILKFISDFLAFLVLYNFIIPISLYVTVEMQKFLGSFFIGWDLDLYHEESDQMAQVNTSDLNEELGQVEYVFTDKTGTLTENEMLFRECSINGIKYQEINGKLIHEGMTDDSPDRSSREELLFLKAVSLCHTVQISYEQPGDGPGNPFSHANGFSSQMEYYASSPDEKALVEATKRYPGGYFLWLKSLTFNVGDEPVLCIESDVKPIIPLSHRYKLLHVLEFDANRRRMSVILQTPSGECLFDIKPVPVSYSFLFLPLLQKGLRTLVVACRHFNVEEYEEVDRRLHEARSALQQREERLAEVFSFIEKDLELLGATGVEDKLQEKVQETIESLRLAGIKVWVLTGDKHETAVSVSLSCGHFHRTMNILELVQQKSDNECADHDVLYTTRVLYLLFCLCVYRIREDHVIQHGLVVDGASLSLALRGHEKLFMEVCKNCSAVLCCRMAPLQKAKVVRLLKTSPEKPITLAIGDGANDVSMIQEAHVGIGIMGKEGRQAVRNSDYAIARFRFLSKLLLVHGHFYYIRIATLVQYFFYKNVCFITPQFLYQFFCLFSQQTLYDSVYLTLYNICFTSLPILVYSLFEQQVHPHMLQSKPVLYRDIRKNSLLSFKTFLYWTLLGFCHAFVFFFGSYILMGEDTSLMGNGQMFGNWTFGTLVFTVMVITVTLKLALETHLWTWMNHFVTWGSIAFYFIFSLFYGGIIWPFLHTQDMYFVFVQLLSSGSAWFAIIIILIACLFPDIIKKVIYRHLQPTSTQKSQVGHPRTGERRGKGWVARCVNKLYTDREGMTPKHGFSPHRQHKNNSLCN</sequence>
<feature type="binding site" evidence="14">
    <location>
        <position position="742"/>
    </location>
    <ligand>
        <name>ATP</name>
        <dbReference type="ChEBI" id="CHEBI:30616"/>
    </ligand>
</feature>
<feature type="binding site" evidence="15">
    <location>
        <position position="769"/>
    </location>
    <ligand>
        <name>Mg(2+)</name>
        <dbReference type="ChEBI" id="CHEBI:18420"/>
    </ligand>
</feature>
<evidence type="ECO:0000313" key="20">
    <source>
        <dbReference type="Ensembl" id="ENSHHUP00000052295.1"/>
    </source>
</evidence>
<evidence type="ECO:0000256" key="8">
    <source>
        <dbReference type="ARBA" id="ARBA00022842"/>
    </source>
</evidence>
<dbReference type="GO" id="GO:0005783">
    <property type="term" value="C:endoplasmic reticulum"/>
    <property type="evidence" value="ECO:0007669"/>
    <property type="project" value="TreeGrafter"/>
</dbReference>
<feature type="binding site" evidence="15">
    <location>
        <position position="773"/>
    </location>
    <ligand>
        <name>Mg(2+)</name>
        <dbReference type="ChEBI" id="CHEBI:18420"/>
    </ligand>
</feature>
<dbReference type="NCBIfam" id="TIGR01494">
    <property type="entry name" value="ATPase_P-type"/>
    <property type="match status" value="1"/>
</dbReference>
<dbReference type="InterPro" id="IPR023299">
    <property type="entry name" value="ATPase_P-typ_cyto_dom_N"/>
</dbReference>
<feature type="binding site" evidence="15">
    <location>
        <position position="374"/>
    </location>
    <ligand>
        <name>Mg(2+)</name>
        <dbReference type="ChEBI" id="CHEBI:18420"/>
    </ligand>
</feature>
<accession>A0A4W5NSL8</accession>
<evidence type="ECO:0000256" key="2">
    <source>
        <dbReference type="ARBA" id="ARBA00004141"/>
    </source>
</evidence>
<dbReference type="SUPFAM" id="SSF81660">
    <property type="entry name" value="Metal cation-transporting ATPase, ATP-binding domain N"/>
    <property type="match status" value="1"/>
</dbReference>
<dbReference type="PANTHER" id="PTHR24092:SF57">
    <property type="entry name" value="PHOSPHOLIPID-TRANSPORTING ATPASE IF"/>
    <property type="match status" value="1"/>
</dbReference>
<dbReference type="GeneTree" id="ENSGT00940000156162"/>
<evidence type="ECO:0000259" key="19">
    <source>
        <dbReference type="Pfam" id="PF16212"/>
    </source>
</evidence>